<protein>
    <submittedName>
        <fullName evidence="1">Uncharacterized protein</fullName>
    </submittedName>
</protein>
<name>A0A3S5FGJ6_9PLAT</name>
<feature type="non-terminal residue" evidence="1">
    <location>
        <position position="1"/>
    </location>
</feature>
<dbReference type="OrthoDB" id="6259957at2759"/>
<organism evidence="1 2">
    <name type="scientific">Protopolystoma xenopodis</name>
    <dbReference type="NCBI Taxonomy" id="117903"/>
    <lineage>
        <taxon>Eukaryota</taxon>
        <taxon>Metazoa</taxon>
        <taxon>Spiralia</taxon>
        <taxon>Lophotrochozoa</taxon>
        <taxon>Platyhelminthes</taxon>
        <taxon>Monogenea</taxon>
        <taxon>Polyopisthocotylea</taxon>
        <taxon>Polystomatidea</taxon>
        <taxon>Polystomatidae</taxon>
        <taxon>Protopolystoma</taxon>
    </lineage>
</organism>
<comment type="caution">
    <text evidence="1">The sequence shown here is derived from an EMBL/GenBank/DDBJ whole genome shotgun (WGS) entry which is preliminary data.</text>
</comment>
<dbReference type="PANTHER" id="PTHR21301">
    <property type="entry name" value="REVERSE TRANSCRIPTASE"/>
    <property type="match status" value="1"/>
</dbReference>
<evidence type="ECO:0000313" key="2">
    <source>
        <dbReference type="Proteomes" id="UP000784294"/>
    </source>
</evidence>
<evidence type="ECO:0000313" key="1">
    <source>
        <dbReference type="EMBL" id="VEL38583.1"/>
    </source>
</evidence>
<dbReference type="PANTHER" id="PTHR21301:SF10">
    <property type="entry name" value="REVERSE TRANSCRIPTASE DOMAIN-CONTAINING PROTEIN"/>
    <property type="match status" value="1"/>
</dbReference>
<dbReference type="Proteomes" id="UP000784294">
    <property type="component" value="Unassembled WGS sequence"/>
</dbReference>
<reference evidence="1" key="1">
    <citation type="submission" date="2018-11" db="EMBL/GenBank/DDBJ databases">
        <authorList>
            <consortium name="Pathogen Informatics"/>
        </authorList>
    </citation>
    <scope>NUCLEOTIDE SEQUENCE</scope>
</reference>
<gene>
    <name evidence="1" type="ORF">PXEA_LOCUS32023</name>
</gene>
<dbReference type="EMBL" id="CAAALY010258303">
    <property type="protein sequence ID" value="VEL38583.1"/>
    <property type="molecule type" value="Genomic_DNA"/>
</dbReference>
<sequence length="136" mass="15762">MKQTYGCYSNPGWTSISTSHRSYQYPQRVSNRDKAGWKRDTLTTRLHCQITSVSQGINEVQFDANIKLITFLCFINQVDCNIKLTMEMEVNNTLPFFDVLVIRAGEKLSRDVYRKPTHVGFILNFFSNHSYKLKVG</sequence>
<keyword evidence="2" id="KW-1185">Reference proteome</keyword>
<accession>A0A3S5FGJ6</accession>
<proteinExistence type="predicted"/>
<dbReference type="AlphaFoldDB" id="A0A3S5FGJ6"/>